<evidence type="ECO:0000256" key="1">
    <source>
        <dbReference type="ARBA" id="ARBA00022884"/>
    </source>
</evidence>
<gene>
    <name evidence="4" type="ORF">AZI86_00350</name>
</gene>
<feature type="compositionally biased region" description="Gly residues" evidence="2">
    <location>
        <begin position="86"/>
        <end position="100"/>
    </location>
</feature>
<dbReference type="PANTHER" id="PTHR48027">
    <property type="entry name" value="HETEROGENEOUS NUCLEAR RIBONUCLEOPROTEIN 87F-RELATED"/>
    <property type="match status" value="1"/>
</dbReference>
<dbReference type="Pfam" id="PF00076">
    <property type="entry name" value="RRM_1"/>
    <property type="match status" value="1"/>
</dbReference>
<dbReference type="Proteomes" id="UP000075320">
    <property type="component" value="Unassembled WGS sequence"/>
</dbReference>
<evidence type="ECO:0000259" key="3">
    <source>
        <dbReference type="PROSITE" id="PS50102"/>
    </source>
</evidence>
<dbReference type="InterPro" id="IPR035979">
    <property type="entry name" value="RBD_domain_sf"/>
</dbReference>
<keyword evidence="5" id="KW-1185">Reference proteome</keyword>
<feature type="domain" description="RRM" evidence="3">
    <location>
        <begin position="3"/>
        <end position="81"/>
    </location>
</feature>
<dbReference type="InterPro" id="IPR052462">
    <property type="entry name" value="SLIRP/GR-RBP-like"/>
</dbReference>
<dbReference type="SMART" id="SM00360">
    <property type="entry name" value="RRM"/>
    <property type="match status" value="1"/>
</dbReference>
<comment type="caution">
    <text evidence="4">The sequence shown here is derived from an EMBL/GenBank/DDBJ whole genome shotgun (WGS) entry which is preliminary data.</text>
</comment>
<evidence type="ECO:0000256" key="2">
    <source>
        <dbReference type="SAM" id="MobiDB-lite"/>
    </source>
</evidence>
<dbReference type="SUPFAM" id="SSF54928">
    <property type="entry name" value="RNA-binding domain, RBD"/>
    <property type="match status" value="1"/>
</dbReference>
<dbReference type="CDD" id="cd21608">
    <property type="entry name" value="RRM2_NsCP33_like"/>
    <property type="match status" value="1"/>
</dbReference>
<dbReference type="AlphaFoldDB" id="A0A150WMG4"/>
<organism evidence="4 5">
    <name type="scientific">Bdellovibrio bacteriovorus</name>
    <dbReference type="NCBI Taxonomy" id="959"/>
    <lineage>
        <taxon>Bacteria</taxon>
        <taxon>Pseudomonadati</taxon>
        <taxon>Bdellovibrionota</taxon>
        <taxon>Bdellovibrionia</taxon>
        <taxon>Bdellovibrionales</taxon>
        <taxon>Pseudobdellovibrionaceae</taxon>
        <taxon>Bdellovibrio</taxon>
    </lineage>
</organism>
<feature type="region of interest" description="Disordered" evidence="2">
    <location>
        <begin position="75"/>
        <end position="100"/>
    </location>
</feature>
<dbReference type="InterPro" id="IPR048289">
    <property type="entry name" value="RRM2_NsCP33-like"/>
</dbReference>
<dbReference type="RefSeq" id="WP_061833110.1">
    <property type="nucleotide sequence ID" value="NZ_LUKE01000001.1"/>
</dbReference>
<evidence type="ECO:0000313" key="5">
    <source>
        <dbReference type="Proteomes" id="UP000075320"/>
    </source>
</evidence>
<accession>A0A150WMG4</accession>
<protein>
    <submittedName>
        <fullName evidence="4">RNA-binding protein</fullName>
    </submittedName>
</protein>
<dbReference type="PROSITE" id="PS50102">
    <property type="entry name" value="RRM"/>
    <property type="match status" value="1"/>
</dbReference>
<name>A0A150WMG4_BDEBC</name>
<reference evidence="4 5" key="1">
    <citation type="submission" date="2016-03" db="EMBL/GenBank/DDBJ databases">
        <authorList>
            <person name="Ploux O."/>
        </authorList>
    </citation>
    <scope>NUCLEOTIDE SEQUENCE [LARGE SCALE GENOMIC DNA]</scope>
    <source>
        <strain evidence="4 5">R0</strain>
    </source>
</reference>
<dbReference type="GO" id="GO:0003723">
    <property type="term" value="F:RNA binding"/>
    <property type="evidence" value="ECO:0007669"/>
    <property type="project" value="UniProtKB-KW"/>
</dbReference>
<evidence type="ECO:0000313" key="4">
    <source>
        <dbReference type="EMBL" id="KYG65566.1"/>
    </source>
</evidence>
<dbReference type="InterPro" id="IPR012677">
    <property type="entry name" value="Nucleotide-bd_a/b_plait_sf"/>
</dbReference>
<dbReference type="EMBL" id="LUKE01000001">
    <property type="protein sequence ID" value="KYG65566.1"/>
    <property type="molecule type" value="Genomic_DNA"/>
</dbReference>
<sequence>MGKKLYVGNLSFNVDSNQLTDAFSEFGTVDSANVITDRDTGRSKGFAFVEMSTDGEAQTVIQKLNGMDLSGRAMNISEAKPQAPREGGGGYRGGSGGRRY</sequence>
<proteinExistence type="predicted"/>
<dbReference type="Gene3D" id="3.30.70.330">
    <property type="match status" value="1"/>
</dbReference>
<dbReference type="OrthoDB" id="5295146at2"/>
<keyword evidence="1" id="KW-0694">RNA-binding</keyword>
<dbReference type="InterPro" id="IPR000504">
    <property type="entry name" value="RRM_dom"/>
</dbReference>